<reference evidence="1" key="1">
    <citation type="journal article" date="2018" name="Genome Biol.">
        <title>SKESA: strategic k-mer extension for scrupulous assemblies.</title>
        <authorList>
            <person name="Souvorov A."/>
            <person name="Agarwala R."/>
            <person name="Lipman D.J."/>
        </authorList>
    </citation>
    <scope>NUCLEOTIDE SEQUENCE</scope>
    <source>
        <strain evidence="1">Morganella morganii ARLG-3209</strain>
    </source>
</reference>
<dbReference type="RefSeq" id="WP_274370656.1">
    <property type="nucleotide sequence ID" value="NZ_JAQMZN010000011.1"/>
</dbReference>
<dbReference type="EMBL" id="DACSWI010000004">
    <property type="protein sequence ID" value="HAT3809008.1"/>
    <property type="molecule type" value="Genomic_DNA"/>
</dbReference>
<organism evidence="1 2">
    <name type="scientific">Morganella morganii</name>
    <name type="common">Proteus morganii</name>
    <dbReference type="NCBI Taxonomy" id="582"/>
    <lineage>
        <taxon>Bacteria</taxon>
        <taxon>Pseudomonadati</taxon>
        <taxon>Pseudomonadota</taxon>
        <taxon>Gammaproteobacteria</taxon>
        <taxon>Enterobacterales</taxon>
        <taxon>Morganellaceae</taxon>
        <taxon>Morganella</taxon>
    </lineage>
</organism>
<gene>
    <name evidence="1" type="ORF">I8608_001859</name>
</gene>
<evidence type="ECO:0000313" key="1">
    <source>
        <dbReference type="EMBL" id="HAT3809008.1"/>
    </source>
</evidence>
<proteinExistence type="predicted"/>
<protein>
    <recommendedName>
        <fullName evidence="3">Transposase</fullName>
    </recommendedName>
</protein>
<sequence length="47" mass="5548">MLKEPAPQQYQFEVVTPDELVPDDHRVRKVDAAIDFEFPQHKNNRQA</sequence>
<evidence type="ECO:0008006" key="3">
    <source>
        <dbReference type="Google" id="ProtNLM"/>
    </source>
</evidence>
<dbReference type="AlphaFoldDB" id="A0AAN5MF00"/>
<name>A0AAN5MF00_MORMO</name>
<dbReference type="Proteomes" id="UP000865968">
    <property type="component" value="Unassembled WGS sequence"/>
</dbReference>
<evidence type="ECO:0000313" key="2">
    <source>
        <dbReference type="Proteomes" id="UP000865968"/>
    </source>
</evidence>
<accession>A0AAN5MF00</accession>
<reference evidence="1" key="2">
    <citation type="submission" date="2020-10" db="EMBL/GenBank/DDBJ databases">
        <authorList>
            <consortium name="NCBI Pathogen Detection Project"/>
        </authorList>
    </citation>
    <scope>NUCLEOTIDE SEQUENCE</scope>
    <source>
        <strain evidence="1">Morganella morganii ARLG-3209</strain>
    </source>
</reference>
<comment type="caution">
    <text evidence="1">The sequence shown here is derived from an EMBL/GenBank/DDBJ whole genome shotgun (WGS) entry which is preliminary data.</text>
</comment>